<evidence type="ECO:0000256" key="3">
    <source>
        <dbReference type="ARBA" id="ARBA00022475"/>
    </source>
</evidence>
<protein>
    <submittedName>
        <fullName evidence="8">Enterobactin exporter EntS</fullName>
    </submittedName>
</protein>
<keyword evidence="3" id="KW-1003">Cell membrane</keyword>
<reference evidence="8 9" key="1">
    <citation type="submission" date="2014-11" db="EMBL/GenBank/DDBJ databases">
        <authorList>
            <person name="Urmite Genomes Urmite Genomes"/>
        </authorList>
    </citation>
    <scope>NUCLEOTIDE SEQUENCE [LARGE SCALE GENOMIC DNA]</scope>
    <source>
        <strain evidence="8 9">Oc5</strain>
    </source>
</reference>
<dbReference type="SUPFAM" id="SSF103473">
    <property type="entry name" value="MFS general substrate transporter"/>
    <property type="match status" value="1"/>
</dbReference>
<dbReference type="InterPro" id="IPR036259">
    <property type="entry name" value="MFS_trans_sf"/>
</dbReference>
<dbReference type="Gene3D" id="1.20.1250.20">
    <property type="entry name" value="MFS general substrate transporter like domains"/>
    <property type="match status" value="1"/>
</dbReference>
<sequence length="428" mass="48071">MSVYILLLFCAISIQMKSGIRCNLLTKEVTANVHNYHKKNKRVRNYLLATASSNLGNVMTGMALLFLAYDLTASNAYTTGIAIAQVAPYLLFGLIGGVIADWISKMKWLIRIDLFRSPLLIGLVLLDFSNQLAYWHLIIVSILIHLCGCLYNPAHRAIIPLITSERERPAVNSLTDTVTRGMTVLGPVFSIIFMNTIGVIHFFTLDALSYLVSALFLSFIPLKEEQADKKQFNIFTAIREFASWLRTHKTIRSLFEMTAFIVFFNTWVWQVGLLLLLQETMDNAEVWYSAVTGWFGIVVIIVNLIVPYIFKQFTLKTYLLSSLIWGTGILFLGGLPAGPLLVLGIIWVAVGVPLSGLSRVYLLQKYIPPDMLGRGFSFNAVLLYFSNFISLGFFGLVSYWVSIHLIFIICGACMMILAGVYVLLNLRK</sequence>
<feature type="transmembrane region" description="Helical" evidence="7">
    <location>
        <begin position="46"/>
        <end position="69"/>
    </location>
</feature>
<evidence type="ECO:0000256" key="5">
    <source>
        <dbReference type="ARBA" id="ARBA00022989"/>
    </source>
</evidence>
<dbReference type="CDD" id="cd06173">
    <property type="entry name" value="MFS_MefA_like"/>
    <property type="match status" value="1"/>
</dbReference>
<organism evidence="8 9">
    <name type="scientific">Oceanobacillus oncorhynchi</name>
    <dbReference type="NCBI Taxonomy" id="545501"/>
    <lineage>
        <taxon>Bacteria</taxon>
        <taxon>Bacillati</taxon>
        <taxon>Bacillota</taxon>
        <taxon>Bacilli</taxon>
        <taxon>Bacillales</taxon>
        <taxon>Bacillaceae</taxon>
        <taxon>Oceanobacillus</taxon>
    </lineage>
</organism>
<dbReference type="PANTHER" id="PTHR23513:SF6">
    <property type="entry name" value="MAJOR FACILITATOR SUPERFAMILY ASSOCIATED DOMAIN-CONTAINING PROTEIN"/>
    <property type="match status" value="1"/>
</dbReference>
<keyword evidence="6 7" id="KW-0472">Membrane</keyword>
<dbReference type="InterPro" id="IPR010290">
    <property type="entry name" value="TM_effector"/>
</dbReference>
<keyword evidence="4 7" id="KW-0812">Transmembrane</keyword>
<evidence type="ECO:0000256" key="7">
    <source>
        <dbReference type="SAM" id="Phobius"/>
    </source>
</evidence>
<dbReference type="PANTHER" id="PTHR23513">
    <property type="entry name" value="INTEGRAL MEMBRANE EFFLUX PROTEIN-RELATED"/>
    <property type="match status" value="1"/>
</dbReference>
<dbReference type="EMBL" id="CDGG01000001">
    <property type="protein sequence ID" value="CEI80584.1"/>
    <property type="molecule type" value="Genomic_DNA"/>
</dbReference>
<keyword evidence="5 7" id="KW-1133">Transmembrane helix</keyword>
<feature type="transmembrane region" description="Helical" evidence="7">
    <location>
        <begin position="132"/>
        <end position="152"/>
    </location>
</feature>
<feature type="transmembrane region" description="Helical" evidence="7">
    <location>
        <begin position="375"/>
        <end position="397"/>
    </location>
</feature>
<dbReference type="Proteomes" id="UP000040453">
    <property type="component" value="Unassembled WGS sequence"/>
</dbReference>
<dbReference type="STRING" id="545501.BN997_00388"/>
<evidence type="ECO:0000313" key="8">
    <source>
        <dbReference type="EMBL" id="CEI80584.1"/>
    </source>
</evidence>
<feature type="transmembrane region" description="Helical" evidence="7">
    <location>
        <begin position="403"/>
        <end position="424"/>
    </location>
</feature>
<feature type="transmembrane region" description="Helical" evidence="7">
    <location>
        <begin position="287"/>
        <end position="310"/>
    </location>
</feature>
<evidence type="ECO:0000256" key="1">
    <source>
        <dbReference type="ARBA" id="ARBA00004651"/>
    </source>
</evidence>
<comment type="subcellular location">
    <subcellularLocation>
        <location evidence="1">Cell membrane</location>
        <topology evidence="1">Multi-pass membrane protein</topology>
    </subcellularLocation>
</comment>
<evidence type="ECO:0000313" key="9">
    <source>
        <dbReference type="Proteomes" id="UP000040453"/>
    </source>
</evidence>
<evidence type="ECO:0000256" key="2">
    <source>
        <dbReference type="ARBA" id="ARBA00022448"/>
    </source>
</evidence>
<evidence type="ECO:0000256" key="6">
    <source>
        <dbReference type="ARBA" id="ARBA00023136"/>
    </source>
</evidence>
<name>A0A0A1ML43_9BACI</name>
<dbReference type="AlphaFoldDB" id="A0A0A1ML43"/>
<feature type="transmembrane region" description="Helical" evidence="7">
    <location>
        <begin position="341"/>
        <end position="363"/>
    </location>
</feature>
<feature type="transmembrane region" description="Helical" evidence="7">
    <location>
        <begin position="81"/>
        <end position="103"/>
    </location>
</feature>
<keyword evidence="9" id="KW-1185">Reference proteome</keyword>
<proteinExistence type="predicted"/>
<evidence type="ECO:0000256" key="4">
    <source>
        <dbReference type="ARBA" id="ARBA00022692"/>
    </source>
</evidence>
<accession>A0A0A1ML43</accession>
<feature type="transmembrane region" description="Helical" evidence="7">
    <location>
        <begin position="317"/>
        <end position="335"/>
    </location>
</feature>
<dbReference type="GO" id="GO:0005886">
    <property type="term" value="C:plasma membrane"/>
    <property type="evidence" value="ECO:0007669"/>
    <property type="project" value="UniProtKB-SubCell"/>
</dbReference>
<keyword evidence="2" id="KW-0813">Transport</keyword>
<dbReference type="Pfam" id="PF05977">
    <property type="entry name" value="MFS_3"/>
    <property type="match status" value="1"/>
</dbReference>
<feature type="transmembrane region" description="Helical" evidence="7">
    <location>
        <begin position="254"/>
        <end position="275"/>
    </location>
</feature>
<gene>
    <name evidence="8" type="ORF">BN997_00388</name>
</gene>